<organism evidence="1 2">
    <name type="scientific">Maribrevibacterium harenarium</name>
    <dbReference type="NCBI Taxonomy" id="2589817"/>
    <lineage>
        <taxon>Bacteria</taxon>
        <taxon>Pseudomonadati</taxon>
        <taxon>Pseudomonadota</taxon>
        <taxon>Gammaproteobacteria</taxon>
        <taxon>Oceanospirillales</taxon>
        <taxon>Oceanospirillaceae</taxon>
        <taxon>Maribrevibacterium</taxon>
    </lineage>
</organism>
<name>A0A501WZX2_9GAMM</name>
<dbReference type="AlphaFoldDB" id="A0A501WZX2"/>
<dbReference type="EMBL" id="VFRR01000007">
    <property type="protein sequence ID" value="TPE54094.1"/>
    <property type="molecule type" value="Genomic_DNA"/>
</dbReference>
<proteinExistence type="predicted"/>
<evidence type="ECO:0000313" key="2">
    <source>
        <dbReference type="Proteomes" id="UP000315901"/>
    </source>
</evidence>
<evidence type="ECO:0000313" key="1">
    <source>
        <dbReference type="EMBL" id="TPE54094.1"/>
    </source>
</evidence>
<comment type="caution">
    <text evidence="1">The sequence shown here is derived from an EMBL/GenBank/DDBJ whole genome shotgun (WGS) entry which is preliminary data.</text>
</comment>
<dbReference type="Proteomes" id="UP000315901">
    <property type="component" value="Unassembled WGS sequence"/>
</dbReference>
<protein>
    <submittedName>
        <fullName evidence="1">Uncharacterized protein</fullName>
    </submittedName>
</protein>
<accession>A0A501WZX2</accession>
<dbReference type="OrthoDB" id="6168250at2"/>
<keyword evidence="2" id="KW-1185">Reference proteome</keyword>
<gene>
    <name evidence="1" type="ORF">FJM67_05630</name>
</gene>
<reference evidence="1 2" key="1">
    <citation type="submission" date="2019-06" db="EMBL/GenBank/DDBJ databases">
        <title>A novel bacterium of genus Marinomonas, isolated from coastal sand.</title>
        <authorList>
            <person name="Huang H."/>
            <person name="Mo K."/>
            <person name="Hu Y."/>
        </authorList>
    </citation>
    <scope>NUCLEOTIDE SEQUENCE [LARGE SCALE GENOMIC DNA]</scope>
    <source>
        <strain evidence="1 2">HB171799</strain>
    </source>
</reference>
<sequence>MKIDKPSDMKFDECRSNKEVNTVQHVRANGEQQMPLALLKLIYLSEHSLSQNGEITLDEAFDV</sequence>
<dbReference type="RefSeq" id="WP_140587706.1">
    <property type="nucleotide sequence ID" value="NZ_VFRR01000007.1"/>
</dbReference>